<dbReference type="RefSeq" id="WP_262066297.1">
    <property type="nucleotide sequence ID" value="NZ_JAMXOD010000011.1"/>
</dbReference>
<keyword evidence="2" id="KW-1185">Reference proteome</keyword>
<evidence type="ECO:0000313" key="1">
    <source>
        <dbReference type="EMBL" id="MCP1102511.1"/>
    </source>
</evidence>
<proteinExistence type="predicted"/>
<evidence type="ECO:0000313" key="2">
    <source>
        <dbReference type="Proteomes" id="UP001523566"/>
    </source>
</evidence>
<keyword evidence="1" id="KW-0282">Flagellum</keyword>
<organism evidence="1 2">
    <name type="scientific">Aequitasia blattaphilus</name>
    <dbReference type="NCBI Taxonomy" id="2949332"/>
    <lineage>
        <taxon>Bacteria</taxon>
        <taxon>Bacillati</taxon>
        <taxon>Bacillota</taxon>
        <taxon>Clostridia</taxon>
        <taxon>Lachnospirales</taxon>
        <taxon>Lachnospiraceae</taxon>
        <taxon>Aequitasia</taxon>
    </lineage>
</organism>
<dbReference type="PANTHER" id="PTHR39185">
    <property type="entry name" value="SWARMING MOTILITY PROTEIN SWRD"/>
    <property type="match status" value="1"/>
</dbReference>
<dbReference type="PANTHER" id="PTHR39185:SF1">
    <property type="entry name" value="SWARMING MOTILITY PROTEIN SWRD"/>
    <property type="match status" value="1"/>
</dbReference>
<comment type="caution">
    <text evidence="1">The sequence shown here is derived from an EMBL/GenBank/DDBJ whole genome shotgun (WGS) entry which is preliminary data.</text>
</comment>
<name>A0ABT1E9K0_9FIRM</name>
<gene>
    <name evidence="1" type="ORF">NK125_08810</name>
</gene>
<dbReference type="Proteomes" id="UP001523566">
    <property type="component" value="Unassembled WGS sequence"/>
</dbReference>
<dbReference type="EMBL" id="JAMZFW010000011">
    <property type="protein sequence ID" value="MCP1102511.1"/>
    <property type="molecule type" value="Genomic_DNA"/>
</dbReference>
<dbReference type="InterPro" id="IPR009384">
    <property type="entry name" value="SwrD-like"/>
</dbReference>
<keyword evidence="1" id="KW-0966">Cell projection</keyword>
<accession>A0ABT1E9K0</accession>
<keyword evidence="1" id="KW-0969">Cilium</keyword>
<dbReference type="Pfam" id="PF06289">
    <property type="entry name" value="FlbD"/>
    <property type="match status" value="1"/>
</dbReference>
<sequence length="68" mass="7971">MIELTKINGEVILINSLQIEFIELIPESKIIMMNGKYHIVVEDKDEIMKRVIRFHQASHEKSQYGEEA</sequence>
<reference evidence="1 2" key="1">
    <citation type="journal article" date="2022" name="Genome Biol. Evol.">
        <title>Host diet, physiology and behaviors set the stage for Lachnospiraceae cladogenesis.</title>
        <authorList>
            <person name="Vera-Ponce De Leon A."/>
            <person name="Schneider M."/>
            <person name="Jahnes B.C."/>
            <person name="Sadowski V."/>
            <person name="Camuy-Velez L.A."/>
            <person name="Duan J."/>
            <person name="Sabree Z.L."/>
        </authorList>
    </citation>
    <scope>NUCLEOTIDE SEQUENCE [LARGE SCALE GENOMIC DNA]</scope>
    <source>
        <strain evidence="1 2">PAL113</strain>
    </source>
</reference>
<protein>
    <submittedName>
        <fullName evidence="1">Flagellar FlbD family protein</fullName>
    </submittedName>
</protein>